<evidence type="ECO:0000313" key="1">
    <source>
        <dbReference type="EMBL" id="KAJ3544381.1"/>
    </source>
</evidence>
<gene>
    <name evidence="1" type="ORF">NM688_g5752</name>
</gene>
<dbReference type="EMBL" id="JANHOG010001092">
    <property type="protein sequence ID" value="KAJ3544381.1"/>
    <property type="molecule type" value="Genomic_DNA"/>
</dbReference>
<dbReference type="Proteomes" id="UP001148662">
    <property type="component" value="Unassembled WGS sequence"/>
</dbReference>
<proteinExistence type="predicted"/>
<keyword evidence="2" id="KW-1185">Reference proteome</keyword>
<reference evidence="1" key="1">
    <citation type="submission" date="2022-07" db="EMBL/GenBank/DDBJ databases">
        <title>Genome Sequence of Phlebia brevispora.</title>
        <authorList>
            <person name="Buettner E."/>
        </authorList>
    </citation>
    <scope>NUCLEOTIDE SEQUENCE</scope>
    <source>
        <strain evidence="1">MPL23</strain>
    </source>
</reference>
<organism evidence="1 2">
    <name type="scientific">Phlebia brevispora</name>
    <dbReference type="NCBI Taxonomy" id="194682"/>
    <lineage>
        <taxon>Eukaryota</taxon>
        <taxon>Fungi</taxon>
        <taxon>Dikarya</taxon>
        <taxon>Basidiomycota</taxon>
        <taxon>Agaricomycotina</taxon>
        <taxon>Agaricomycetes</taxon>
        <taxon>Polyporales</taxon>
        <taxon>Meruliaceae</taxon>
        <taxon>Phlebia</taxon>
    </lineage>
</organism>
<evidence type="ECO:0000313" key="2">
    <source>
        <dbReference type="Proteomes" id="UP001148662"/>
    </source>
</evidence>
<sequence length="158" mass="16440">MSDADGYASSAVRRSRRSSSPVLPGISSKSSGPEGLGFDIPTIPGSDSDMSLTAAESMSISSLTATSTTSSSLSVIPEVVSSVIEHDGERAAKEERRASRMLKRISASASAQASYAANLKMGMSPSIEQVLDRGRVLNKDDNGIDDVLKKLRAFGGSA</sequence>
<name>A0ACC1SQH2_9APHY</name>
<accession>A0ACC1SQH2</accession>
<protein>
    <submittedName>
        <fullName evidence="1">Uncharacterized protein</fullName>
    </submittedName>
</protein>
<comment type="caution">
    <text evidence="1">The sequence shown here is derived from an EMBL/GenBank/DDBJ whole genome shotgun (WGS) entry which is preliminary data.</text>
</comment>